<evidence type="ECO:0000259" key="2">
    <source>
        <dbReference type="Pfam" id="PF00465"/>
    </source>
</evidence>
<dbReference type="InterPro" id="IPR044731">
    <property type="entry name" value="BDH-like"/>
</dbReference>
<organism evidence="3 4">
    <name type="scientific">Serratia marcescens</name>
    <dbReference type="NCBI Taxonomy" id="615"/>
    <lineage>
        <taxon>Bacteria</taxon>
        <taxon>Pseudomonadati</taxon>
        <taxon>Pseudomonadota</taxon>
        <taxon>Gammaproteobacteria</taxon>
        <taxon>Enterobacterales</taxon>
        <taxon>Yersiniaceae</taxon>
        <taxon>Serratia</taxon>
    </lineage>
</organism>
<comment type="caution">
    <text evidence="3">The sequence shown here is derived from an EMBL/GenBank/DDBJ whole genome shotgun (WGS) entry which is preliminary data.</text>
</comment>
<protein>
    <submittedName>
        <fullName evidence="3">NADH-dependent alcohol dehydrogenase</fullName>
    </submittedName>
</protein>
<dbReference type="PANTHER" id="PTHR43633:SF1">
    <property type="entry name" value="ALCOHOL DEHYDROGENASE YQHD"/>
    <property type="match status" value="1"/>
</dbReference>
<keyword evidence="1" id="KW-0560">Oxidoreductase</keyword>
<dbReference type="InterPro" id="IPR001670">
    <property type="entry name" value="ADH_Fe/GldA"/>
</dbReference>
<evidence type="ECO:0000256" key="1">
    <source>
        <dbReference type="ARBA" id="ARBA00023002"/>
    </source>
</evidence>
<dbReference type="PANTHER" id="PTHR43633">
    <property type="entry name" value="ALCOHOL DEHYDROGENASE YQHD"/>
    <property type="match status" value="1"/>
</dbReference>
<feature type="domain" description="Alcohol dehydrogenase iron-type/glycerol dehydrogenase GldA" evidence="2">
    <location>
        <begin position="9"/>
        <end position="112"/>
    </location>
</feature>
<accession>A0ABX5NDE3</accession>
<dbReference type="EMBL" id="QJQB01000465">
    <property type="protein sequence ID" value="PYA60651.1"/>
    <property type="molecule type" value="Genomic_DNA"/>
</dbReference>
<reference evidence="3 4" key="2">
    <citation type="submission" date="2018-06" db="EMBL/GenBank/DDBJ databases">
        <title>Serratia marcescens genome sequencing and assembly.</title>
        <authorList>
            <person name="Martins R.C.R."/>
            <person name="Perdigao-Neto L.V."/>
            <person name="Costa S.F."/>
            <person name="Levin A.S.S."/>
        </authorList>
    </citation>
    <scope>NUCLEOTIDE SEQUENCE [LARGE SCALE GENOMIC DNA]</scope>
    <source>
        <strain evidence="3 4">1283</strain>
    </source>
</reference>
<evidence type="ECO:0000313" key="3">
    <source>
        <dbReference type="EMBL" id="PYA60651.1"/>
    </source>
</evidence>
<feature type="non-terminal residue" evidence="3">
    <location>
        <position position="122"/>
    </location>
</feature>
<proteinExistence type="predicted"/>
<dbReference type="Proteomes" id="UP000247823">
    <property type="component" value="Unassembled WGS sequence"/>
</dbReference>
<sequence length="122" mass="13038">MQNFILHTPTKILFGKDQIAEVAGQIPADARILITYGGGSVKKNGVLDQVYSALAGRDVREFSGIEPNPTYETLMKAVEVVKAENIDFLLAVGGGSVVDGTKFIAAAARYTADGDAWHILQT</sequence>
<dbReference type="RefSeq" id="WP_146222566.1">
    <property type="nucleotide sequence ID" value="NZ_QJQB01000465.1"/>
</dbReference>
<dbReference type="SUPFAM" id="SSF56796">
    <property type="entry name" value="Dehydroquinate synthase-like"/>
    <property type="match status" value="1"/>
</dbReference>
<keyword evidence="4" id="KW-1185">Reference proteome</keyword>
<dbReference type="Pfam" id="PF00465">
    <property type="entry name" value="Fe-ADH"/>
    <property type="match status" value="1"/>
</dbReference>
<evidence type="ECO:0000313" key="4">
    <source>
        <dbReference type="Proteomes" id="UP000247823"/>
    </source>
</evidence>
<reference evidence="4" key="1">
    <citation type="submission" date="2018-06" db="EMBL/GenBank/DDBJ databases">
        <title>Serratia marcescens genome sequencing and assembly.</title>
        <authorList>
            <person name="Martins R.C."/>
            <person name="Perdigao-Neto L.V."/>
            <person name="Costa S.F."/>
            <person name="Levin A.S.S."/>
        </authorList>
    </citation>
    <scope>NUCLEOTIDE SEQUENCE [LARGE SCALE GENOMIC DNA]</scope>
    <source>
        <strain evidence="4">1283</strain>
    </source>
</reference>
<name>A0ABX5NDE3_SERMA</name>
<dbReference type="Gene3D" id="3.40.50.1970">
    <property type="match status" value="1"/>
</dbReference>
<gene>
    <name evidence="3" type="ORF">DMW51_20795</name>
</gene>